<dbReference type="GO" id="GO:0005096">
    <property type="term" value="F:GTPase activator activity"/>
    <property type="evidence" value="ECO:0007669"/>
    <property type="project" value="UniProtKB-KW"/>
</dbReference>
<dbReference type="EMBL" id="ML994733">
    <property type="protein sequence ID" value="KAF2175428.1"/>
    <property type="molecule type" value="Genomic_DNA"/>
</dbReference>
<proteinExistence type="predicted"/>
<gene>
    <name evidence="4" type="ORF">K469DRAFT_724139</name>
</gene>
<dbReference type="Pfam" id="PF00620">
    <property type="entry name" value="RhoGAP"/>
    <property type="match status" value="1"/>
</dbReference>
<feature type="compositionally biased region" description="Basic and acidic residues" evidence="2">
    <location>
        <begin position="689"/>
        <end position="703"/>
    </location>
</feature>
<feature type="compositionally biased region" description="Polar residues" evidence="2">
    <location>
        <begin position="741"/>
        <end position="757"/>
    </location>
</feature>
<dbReference type="Proteomes" id="UP000800200">
    <property type="component" value="Unassembled WGS sequence"/>
</dbReference>
<dbReference type="PANTHER" id="PTHR23176">
    <property type="entry name" value="RHO/RAC/CDC GTPASE-ACTIVATING PROTEIN"/>
    <property type="match status" value="1"/>
</dbReference>
<dbReference type="AlphaFoldDB" id="A0A6A6DAA7"/>
<feature type="domain" description="Rho-GAP" evidence="3">
    <location>
        <begin position="408"/>
        <end position="607"/>
    </location>
</feature>
<feature type="region of interest" description="Disordered" evidence="2">
    <location>
        <begin position="146"/>
        <end position="338"/>
    </location>
</feature>
<name>A0A6A6DAA7_9PEZI</name>
<dbReference type="CDD" id="cd00159">
    <property type="entry name" value="RhoGAP"/>
    <property type="match status" value="1"/>
</dbReference>
<feature type="compositionally biased region" description="Polar residues" evidence="2">
    <location>
        <begin position="607"/>
        <end position="629"/>
    </location>
</feature>
<evidence type="ECO:0000256" key="1">
    <source>
        <dbReference type="ARBA" id="ARBA00022468"/>
    </source>
</evidence>
<dbReference type="OrthoDB" id="185175at2759"/>
<feature type="compositionally biased region" description="Basic and acidic residues" evidence="2">
    <location>
        <begin position="302"/>
        <end position="327"/>
    </location>
</feature>
<dbReference type="SMART" id="SM00324">
    <property type="entry name" value="RhoGAP"/>
    <property type="match status" value="1"/>
</dbReference>
<feature type="region of interest" description="Disordered" evidence="2">
    <location>
        <begin position="1"/>
        <end position="45"/>
    </location>
</feature>
<organism evidence="4 5">
    <name type="scientific">Zopfia rhizophila CBS 207.26</name>
    <dbReference type="NCBI Taxonomy" id="1314779"/>
    <lineage>
        <taxon>Eukaryota</taxon>
        <taxon>Fungi</taxon>
        <taxon>Dikarya</taxon>
        <taxon>Ascomycota</taxon>
        <taxon>Pezizomycotina</taxon>
        <taxon>Dothideomycetes</taxon>
        <taxon>Dothideomycetes incertae sedis</taxon>
        <taxon>Zopfiaceae</taxon>
        <taxon>Zopfia</taxon>
    </lineage>
</organism>
<dbReference type="InterPro" id="IPR008936">
    <property type="entry name" value="Rho_GTPase_activation_prot"/>
</dbReference>
<reference evidence="4" key="1">
    <citation type="journal article" date="2020" name="Stud. Mycol.">
        <title>101 Dothideomycetes genomes: a test case for predicting lifestyles and emergence of pathogens.</title>
        <authorList>
            <person name="Haridas S."/>
            <person name="Albert R."/>
            <person name="Binder M."/>
            <person name="Bloem J."/>
            <person name="Labutti K."/>
            <person name="Salamov A."/>
            <person name="Andreopoulos B."/>
            <person name="Baker S."/>
            <person name="Barry K."/>
            <person name="Bills G."/>
            <person name="Bluhm B."/>
            <person name="Cannon C."/>
            <person name="Castanera R."/>
            <person name="Culley D."/>
            <person name="Daum C."/>
            <person name="Ezra D."/>
            <person name="Gonzalez J."/>
            <person name="Henrissat B."/>
            <person name="Kuo A."/>
            <person name="Liang C."/>
            <person name="Lipzen A."/>
            <person name="Lutzoni F."/>
            <person name="Magnuson J."/>
            <person name="Mondo S."/>
            <person name="Nolan M."/>
            <person name="Ohm R."/>
            <person name="Pangilinan J."/>
            <person name="Park H.-J."/>
            <person name="Ramirez L."/>
            <person name="Alfaro M."/>
            <person name="Sun H."/>
            <person name="Tritt A."/>
            <person name="Yoshinaga Y."/>
            <person name="Zwiers L.-H."/>
            <person name="Turgeon B."/>
            <person name="Goodwin S."/>
            <person name="Spatafora J."/>
            <person name="Crous P."/>
            <person name="Grigoriev I."/>
        </authorList>
    </citation>
    <scope>NUCLEOTIDE SEQUENCE</scope>
    <source>
        <strain evidence="4">CBS 207.26</strain>
    </source>
</reference>
<keyword evidence="5" id="KW-1185">Reference proteome</keyword>
<evidence type="ECO:0000313" key="4">
    <source>
        <dbReference type="EMBL" id="KAF2175428.1"/>
    </source>
</evidence>
<evidence type="ECO:0000256" key="2">
    <source>
        <dbReference type="SAM" id="MobiDB-lite"/>
    </source>
</evidence>
<feature type="compositionally biased region" description="Polar residues" evidence="2">
    <location>
        <begin position="202"/>
        <end position="212"/>
    </location>
</feature>
<dbReference type="InterPro" id="IPR050729">
    <property type="entry name" value="Rho-GAP"/>
</dbReference>
<feature type="compositionally biased region" description="Polar residues" evidence="2">
    <location>
        <begin position="146"/>
        <end position="186"/>
    </location>
</feature>
<evidence type="ECO:0000313" key="5">
    <source>
        <dbReference type="Proteomes" id="UP000800200"/>
    </source>
</evidence>
<keyword evidence="1" id="KW-0343">GTPase activation</keyword>
<dbReference type="PANTHER" id="PTHR23176:SF125">
    <property type="entry name" value="GTPASE ACTIVATOR (BEM2), PUTATIVE (AFU_ORTHOLOGUE AFUA_7G04450)-RELATED"/>
    <property type="match status" value="1"/>
</dbReference>
<dbReference type="Gene3D" id="1.10.555.10">
    <property type="entry name" value="Rho GTPase activation protein"/>
    <property type="match status" value="1"/>
</dbReference>
<dbReference type="InterPro" id="IPR000198">
    <property type="entry name" value="RhoGAP_dom"/>
</dbReference>
<feature type="region of interest" description="Disordered" evidence="2">
    <location>
        <begin position="607"/>
        <end position="774"/>
    </location>
</feature>
<dbReference type="GO" id="GO:0007165">
    <property type="term" value="P:signal transduction"/>
    <property type="evidence" value="ECO:0007669"/>
    <property type="project" value="InterPro"/>
</dbReference>
<dbReference type="GO" id="GO:0005938">
    <property type="term" value="C:cell cortex"/>
    <property type="evidence" value="ECO:0007669"/>
    <property type="project" value="UniProtKB-ARBA"/>
</dbReference>
<protein>
    <recommendedName>
        <fullName evidence="3">Rho-GAP domain-containing protein</fullName>
    </recommendedName>
</protein>
<dbReference type="PROSITE" id="PS50238">
    <property type="entry name" value="RHOGAP"/>
    <property type="match status" value="1"/>
</dbReference>
<sequence>MDWQSPRIRTRTADIFAGDRPTYVPQPVRPPTPRSPPPPQSLNYSERCLACPQPEALLLNTYFEPWETPRKTLRKMPKSSSLSLAMRAKGGKDSNATPMSPRSPGTPDAVYGNDSEAATPVAAYHTMPESPASPRRKDSKSIFSNFHASKSSSRIISPDNSIRQVPEQNVPNTLYTNGRNGGSTPELNRPIKTPNSEDNRFEITNSESGKSNEISDHNSESNNAKGSAAKPKKQGMLSRSRSIKVDPAGDGTKVKGNPPKYLQETSSASWKSSEDSVPLKTAPLEKGQSWRQNISFGKLRTHSADRHDGSQREHGDDDSFSRRDKAEQSSLASGSFNESRGAALMSSLGSGARKMGEKMETARKGMFGKLGRSSSNHEKDLQIPKEQYQFKIINLGLVEQTRLTRISSRLENSKDKTEFWMPALPWRCIDYLNMKGCEEEGLYRVPGAAHTVRYYEQKFDQDRDIDLIADDNLNDPNVIGSLFKNWLRQLPDEIFPKATQARIQQECQGAKTTPQMLKDELSKLPPFNYYLLFAITCHISLLHSCSEFNKMNYNNLCICFQPAIKIDAFCFQFLILDWRNCWQGCWTEKEYLAEEVKLLEAEKPQSTAIRNGHNAQSSGKAKSLHSTTGHLGEGLQLSSPRSISADRAASSERSKPSGRGISAEQIMVSGRATPPNPGFSAEHSSTPKRGTERGIPSDRESSIDRVISSSDSREGFNARGTPKRAPPAVSTDPSFEEEDNSATPTQAQHTRLPSETTFRLDLANPPSSPFSIKF</sequence>
<feature type="compositionally biased region" description="Polar residues" evidence="2">
    <location>
        <begin position="328"/>
        <end position="338"/>
    </location>
</feature>
<evidence type="ECO:0000259" key="3">
    <source>
        <dbReference type="PROSITE" id="PS50238"/>
    </source>
</evidence>
<dbReference type="SUPFAM" id="SSF48350">
    <property type="entry name" value="GTPase activation domain, GAP"/>
    <property type="match status" value="1"/>
</dbReference>
<feature type="compositionally biased region" description="Pro residues" evidence="2">
    <location>
        <begin position="27"/>
        <end position="40"/>
    </location>
</feature>
<accession>A0A6A6DAA7</accession>
<feature type="region of interest" description="Disordered" evidence="2">
    <location>
        <begin position="72"/>
        <end position="114"/>
    </location>
</feature>